<dbReference type="SMART" id="SM00345">
    <property type="entry name" value="HTH_GNTR"/>
    <property type="match status" value="1"/>
</dbReference>
<dbReference type="SUPFAM" id="SSF46785">
    <property type="entry name" value="Winged helix' DNA-binding domain"/>
    <property type="match status" value="1"/>
</dbReference>
<keyword evidence="1" id="KW-0805">Transcription regulation</keyword>
<dbReference type="InterPro" id="IPR050679">
    <property type="entry name" value="Bact_HTH_transcr_reg"/>
</dbReference>
<dbReference type="RefSeq" id="WP_130650140.1">
    <property type="nucleotide sequence ID" value="NZ_BMHA01000011.1"/>
</dbReference>
<dbReference type="Pfam" id="PF00392">
    <property type="entry name" value="GntR"/>
    <property type="match status" value="1"/>
</dbReference>
<dbReference type="GO" id="GO:0003700">
    <property type="term" value="F:DNA-binding transcription factor activity"/>
    <property type="evidence" value="ECO:0007669"/>
    <property type="project" value="InterPro"/>
</dbReference>
<dbReference type="PANTHER" id="PTHR44846:SF1">
    <property type="entry name" value="MANNOSYL-D-GLYCERATE TRANSPORT_METABOLISM SYSTEM REPRESSOR MNGR-RELATED"/>
    <property type="match status" value="1"/>
</dbReference>
<protein>
    <submittedName>
        <fullName evidence="5">Transcriptional regulator</fullName>
    </submittedName>
</protein>
<dbReference type="PRINTS" id="PR00035">
    <property type="entry name" value="HTHGNTR"/>
</dbReference>
<keyword evidence="3" id="KW-0804">Transcription</keyword>
<evidence type="ECO:0000256" key="1">
    <source>
        <dbReference type="ARBA" id="ARBA00023015"/>
    </source>
</evidence>
<evidence type="ECO:0000259" key="4">
    <source>
        <dbReference type="PROSITE" id="PS50949"/>
    </source>
</evidence>
<reference evidence="5" key="2">
    <citation type="submission" date="2020-09" db="EMBL/GenBank/DDBJ databases">
        <authorList>
            <person name="Sun Q."/>
            <person name="Zhou Y."/>
        </authorList>
    </citation>
    <scope>NUCLEOTIDE SEQUENCE</scope>
    <source>
        <strain evidence="5">CGMCC 1.14988</strain>
    </source>
</reference>
<dbReference type="SUPFAM" id="SSF64288">
    <property type="entry name" value="Chorismate lyase-like"/>
    <property type="match status" value="1"/>
</dbReference>
<accession>A0A8J3EVM1</accession>
<dbReference type="GO" id="GO:0045892">
    <property type="term" value="P:negative regulation of DNA-templated transcription"/>
    <property type="evidence" value="ECO:0007669"/>
    <property type="project" value="TreeGrafter"/>
</dbReference>
<proteinExistence type="predicted"/>
<dbReference type="CDD" id="cd07377">
    <property type="entry name" value="WHTH_GntR"/>
    <property type="match status" value="1"/>
</dbReference>
<comment type="caution">
    <text evidence="5">The sequence shown here is derived from an EMBL/GenBank/DDBJ whole genome shotgun (WGS) entry which is preliminary data.</text>
</comment>
<keyword evidence="6" id="KW-1185">Reference proteome</keyword>
<evidence type="ECO:0000256" key="3">
    <source>
        <dbReference type="ARBA" id="ARBA00023163"/>
    </source>
</evidence>
<dbReference type="EMBL" id="BMHA01000011">
    <property type="protein sequence ID" value="GGI08404.1"/>
    <property type="molecule type" value="Genomic_DNA"/>
</dbReference>
<feature type="domain" description="HTH gntR-type" evidence="4">
    <location>
        <begin position="12"/>
        <end position="78"/>
    </location>
</feature>
<dbReference type="Pfam" id="PF07702">
    <property type="entry name" value="UTRA"/>
    <property type="match status" value="1"/>
</dbReference>
<dbReference type="InterPro" id="IPR000524">
    <property type="entry name" value="Tscrpt_reg_HTH_GntR"/>
</dbReference>
<dbReference type="AlphaFoldDB" id="A0A8J3EVM1"/>
<dbReference type="PROSITE" id="PS50949">
    <property type="entry name" value="HTH_GNTR"/>
    <property type="match status" value="1"/>
</dbReference>
<dbReference type="Proteomes" id="UP000650511">
    <property type="component" value="Unassembled WGS sequence"/>
</dbReference>
<gene>
    <name evidence="5" type="ORF">GCM10011354_28920</name>
</gene>
<dbReference type="PANTHER" id="PTHR44846">
    <property type="entry name" value="MANNOSYL-D-GLYCERATE TRANSPORT/METABOLISM SYSTEM REPRESSOR MNGR-RELATED"/>
    <property type="match status" value="1"/>
</dbReference>
<name>A0A8J3EVM1_9ACTN</name>
<evidence type="ECO:0000313" key="6">
    <source>
        <dbReference type="Proteomes" id="UP000650511"/>
    </source>
</evidence>
<dbReference type="InterPro" id="IPR036388">
    <property type="entry name" value="WH-like_DNA-bd_sf"/>
</dbReference>
<evidence type="ECO:0000256" key="2">
    <source>
        <dbReference type="ARBA" id="ARBA00023125"/>
    </source>
</evidence>
<reference evidence="5" key="1">
    <citation type="journal article" date="2014" name="Int. J. Syst. Evol. Microbiol.">
        <title>Complete genome sequence of Corynebacterium casei LMG S-19264T (=DSM 44701T), isolated from a smear-ripened cheese.</title>
        <authorList>
            <consortium name="US DOE Joint Genome Institute (JGI-PGF)"/>
            <person name="Walter F."/>
            <person name="Albersmeier A."/>
            <person name="Kalinowski J."/>
            <person name="Ruckert C."/>
        </authorList>
    </citation>
    <scope>NUCLEOTIDE SEQUENCE</scope>
    <source>
        <strain evidence="5">CGMCC 1.14988</strain>
    </source>
</reference>
<dbReference type="InterPro" id="IPR036390">
    <property type="entry name" value="WH_DNA-bd_sf"/>
</dbReference>
<dbReference type="InterPro" id="IPR028978">
    <property type="entry name" value="Chorismate_lyase_/UTRA_dom_sf"/>
</dbReference>
<dbReference type="Gene3D" id="3.40.1410.10">
    <property type="entry name" value="Chorismate lyase-like"/>
    <property type="match status" value="1"/>
</dbReference>
<dbReference type="GO" id="GO:0003677">
    <property type="term" value="F:DNA binding"/>
    <property type="evidence" value="ECO:0007669"/>
    <property type="project" value="UniProtKB-KW"/>
</dbReference>
<evidence type="ECO:0000313" key="5">
    <source>
        <dbReference type="EMBL" id="GGI08404.1"/>
    </source>
</evidence>
<dbReference type="Gene3D" id="1.10.10.10">
    <property type="entry name" value="Winged helix-like DNA-binding domain superfamily/Winged helix DNA-binding domain"/>
    <property type="match status" value="1"/>
</dbReference>
<dbReference type="OrthoDB" id="3182938at2"/>
<sequence>MTGTATPGSGTTTKYRSAHAELLERLEQLGVGDALPAERTLAADLGVSRMTLRRAVDELVREGRLVRRQGAGTFVAAPKIAASLHVSSFSEDMRRRGHVPHSRTVAFEEMFAGPQLGRRLDVSPGARVLRVERLRLADEAPMAIETLHVPTDLVPGLSGEDLVDASFYELLSTRHGIVLARGLQEIEPTVTDERESALLEVPLHSPAFLFERTSWDGQGRTVEFVRSVYRGDRYRLTAELRPDGAAPGPGGAA</sequence>
<keyword evidence="2" id="KW-0238">DNA-binding</keyword>
<dbReference type="InterPro" id="IPR011663">
    <property type="entry name" value="UTRA"/>
</dbReference>
<organism evidence="5 6">
    <name type="scientific">Egicoccus halophilus</name>
    <dbReference type="NCBI Taxonomy" id="1670830"/>
    <lineage>
        <taxon>Bacteria</taxon>
        <taxon>Bacillati</taxon>
        <taxon>Actinomycetota</taxon>
        <taxon>Nitriliruptoria</taxon>
        <taxon>Egicoccales</taxon>
        <taxon>Egicoccaceae</taxon>
        <taxon>Egicoccus</taxon>
    </lineage>
</organism>
<dbReference type="SMART" id="SM00866">
    <property type="entry name" value="UTRA"/>
    <property type="match status" value="1"/>
</dbReference>